<gene>
    <name evidence="3" type="ORF">D9613_006860</name>
</gene>
<proteinExistence type="predicted"/>
<dbReference type="Proteomes" id="UP000521872">
    <property type="component" value="Unassembled WGS sequence"/>
</dbReference>
<feature type="compositionally biased region" description="Polar residues" evidence="1">
    <location>
        <begin position="342"/>
        <end position="371"/>
    </location>
</feature>
<feature type="chain" id="PRO_5034637746" description="Carbohydrate-binding module family 19 domain-containing protein" evidence="2">
    <location>
        <begin position="19"/>
        <end position="464"/>
    </location>
</feature>
<keyword evidence="4" id="KW-1185">Reference proteome</keyword>
<organism evidence="3 4">
    <name type="scientific">Agrocybe pediades</name>
    <dbReference type="NCBI Taxonomy" id="84607"/>
    <lineage>
        <taxon>Eukaryota</taxon>
        <taxon>Fungi</taxon>
        <taxon>Dikarya</taxon>
        <taxon>Basidiomycota</taxon>
        <taxon>Agaricomycotina</taxon>
        <taxon>Agaricomycetes</taxon>
        <taxon>Agaricomycetidae</taxon>
        <taxon>Agaricales</taxon>
        <taxon>Agaricineae</taxon>
        <taxon>Strophariaceae</taxon>
        <taxon>Agrocybe</taxon>
    </lineage>
</organism>
<name>A0A8H4QH39_9AGAR</name>
<keyword evidence="2" id="KW-0732">Signal</keyword>
<feature type="compositionally biased region" description="Low complexity" evidence="1">
    <location>
        <begin position="332"/>
        <end position="341"/>
    </location>
</feature>
<reference evidence="3 4" key="1">
    <citation type="submission" date="2019-12" db="EMBL/GenBank/DDBJ databases">
        <authorList>
            <person name="Floudas D."/>
            <person name="Bentzer J."/>
            <person name="Ahren D."/>
            <person name="Johansson T."/>
            <person name="Persson P."/>
            <person name="Tunlid A."/>
        </authorList>
    </citation>
    <scope>NUCLEOTIDE SEQUENCE [LARGE SCALE GENOMIC DNA]</scope>
    <source>
        <strain evidence="3 4">CBS 102.39</strain>
    </source>
</reference>
<comment type="caution">
    <text evidence="3">The sequence shown here is derived from an EMBL/GenBank/DDBJ whole genome shotgun (WGS) entry which is preliminary data.</text>
</comment>
<dbReference type="EMBL" id="JAACJL010000058">
    <property type="protein sequence ID" value="KAF4611000.1"/>
    <property type="molecule type" value="Genomic_DNA"/>
</dbReference>
<accession>A0A8H4QH39</accession>
<feature type="region of interest" description="Disordered" evidence="1">
    <location>
        <begin position="214"/>
        <end position="234"/>
    </location>
</feature>
<evidence type="ECO:0000313" key="3">
    <source>
        <dbReference type="EMBL" id="KAF4611000.1"/>
    </source>
</evidence>
<protein>
    <recommendedName>
        <fullName evidence="5">Carbohydrate-binding module family 19 domain-containing protein</fullName>
    </recommendedName>
</protein>
<feature type="compositionally biased region" description="Low complexity" evidence="1">
    <location>
        <begin position="214"/>
        <end position="233"/>
    </location>
</feature>
<dbReference type="AlphaFoldDB" id="A0A8H4QH39"/>
<evidence type="ECO:0000256" key="2">
    <source>
        <dbReference type="SAM" id="SignalP"/>
    </source>
</evidence>
<feature type="region of interest" description="Disordered" evidence="1">
    <location>
        <begin position="327"/>
        <end position="371"/>
    </location>
</feature>
<feature type="signal peptide" evidence="2">
    <location>
        <begin position="1"/>
        <end position="18"/>
    </location>
</feature>
<evidence type="ECO:0008006" key="5">
    <source>
        <dbReference type="Google" id="ProtNLM"/>
    </source>
</evidence>
<sequence>MVKLTIAFVGLAAASASAAPLLHKRIAQVIADSTAKWEQACLAAGGAQQCNPLSITAFTTLLAAAGPCEQQDAADKMMDLAKQLKSDDMIRFTQIFVQQPRNSPNSVAIPYCQTAPRNPELNGLFQCQFVGSNQNTFANGAALGAAGTIPFGLNAPLNPLGSCPANPQGPVPDGQQLVDITTNPNAPGTAGGAAPPASTTSAVVAAPPAATSVAPPAASSAAAPPAATPAAGGSDKGGFQLANGQAAQKLNAKFATLSASSSCTDGEQACVGTAFAQCVGGKFVTTYCGAAPLTCAALPLVNSAGTSITCTTTADAEARIAATGATGGLTGSGASSTPAGTDANTGSQDDASTKAPSTPAPSTGNTGSGSGFQLQNGKDAQALNAKFAELTASSSCTEGESACVSGGFAQCVSGKFVVTQCAGGLTCVALPLVNKAGTSIACTTQADALSRIQATGATGGITGA</sequence>
<evidence type="ECO:0000256" key="1">
    <source>
        <dbReference type="SAM" id="MobiDB-lite"/>
    </source>
</evidence>
<evidence type="ECO:0000313" key="4">
    <source>
        <dbReference type="Proteomes" id="UP000521872"/>
    </source>
</evidence>